<name>A0A545V3C6_9HYPO</name>
<evidence type="ECO:0000256" key="1">
    <source>
        <dbReference type="SAM" id="MobiDB-lite"/>
    </source>
</evidence>
<sequence length="172" mass="18858">MRRSTTRLTVCHILRQPNIIFKTGHDPTLPFHHALVTTRQATDKGLSTRAIRTVSPCPALPCKSIKQRLAPEQIGQNHVFGAPGRFASLSLSLGPNFHSIAELRAGEGGRGHKSETARQTTPDNCDRHAGQIDYLRPSWSACLPCSIRPWTGRSVGIGCDVRALRTLPTPDH</sequence>
<protein>
    <submittedName>
        <fullName evidence="2">Uncharacterized protein</fullName>
    </submittedName>
</protein>
<dbReference type="EMBL" id="SPUK01000006">
    <property type="protein sequence ID" value="TQV96218.1"/>
    <property type="molecule type" value="Genomic_DNA"/>
</dbReference>
<accession>A0A545V3C6</accession>
<feature type="region of interest" description="Disordered" evidence="1">
    <location>
        <begin position="106"/>
        <end position="126"/>
    </location>
</feature>
<gene>
    <name evidence="2" type="ORF">IF1G_04801</name>
</gene>
<reference evidence="2 3" key="1">
    <citation type="journal article" date="2019" name="Appl. Microbiol. Biotechnol.">
        <title>Genome sequence of Isaria javanica and comparative genome analysis insights into family S53 peptidase evolution in fungal entomopathogens.</title>
        <authorList>
            <person name="Lin R."/>
            <person name="Zhang X."/>
            <person name="Xin B."/>
            <person name="Zou M."/>
            <person name="Gao Y."/>
            <person name="Qin F."/>
            <person name="Hu Q."/>
            <person name="Xie B."/>
            <person name="Cheng X."/>
        </authorList>
    </citation>
    <scope>NUCLEOTIDE SEQUENCE [LARGE SCALE GENOMIC DNA]</scope>
    <source>
        <strain evidence="2 3">IJ1G</strain>
    </source>
</reference>
<evidence type="ECO:0000313" key="3">
    <source>
        <dbReference type="Proteomes" id="UP000315783"/>
    </source>
</evidence>
<dbReference type="AlphaFoldDB" id="A0A545V3C6"/>
<keyword evidence="3" id="KW-1185">Reference proteome</keyword>
<feature type="compositionally biased region" description="Basic and acidic residues" evidence="1">
    <location>
        <begin position="106"/>
        <end position="116"/>
    </location>
</feature>
<comment type="caution">
    <text evidence="2">The sequence shown here is derived from an EMBL/GenBank/DDBJ whole genome shotgun (WGS) entry which is preliminary data.</text>
</comment>
<evidence type="ECO:0000313" key="2">
    <source>
        <dbReference type="EMBL" id="TQV96218.1"/>
    </source>
</evidence>
<dbReference type="Proteomes" id="UP000315783">
    <property type="component" value="Unassembled WGS sequence"/>
</dbReference>
<proteinExistence type="predicted"/>
<organism evidence="2 3">
    <name type="scientific">Cordyceps javanica</name>
    <dbReference type="NCBI Taxonomy" id="43265"/>
    <lineage>
        <taxon>Eukaryota</taxon>
        <taxon>Fungi</taxon>
        <taxon>Dikarya</taxon>
        <taxon>Ascomycota</taxon>
        <taxon>Pezizomycotina</taxon>
        <taxon>Sordariomycetes</taxon>
        <taxon>Hypocreomycetidae</taxon>
        <taxon>Hypocreales</taxon>
        <taxon>Cordycipitaceae</taxon>
        <taxon>Cordyceps</taxon>
    </lineage>
</organism>